<evidence type="ECO:0000313" key="13">
    <source>
        <dbReference type="EMBL" id="PNH11280.1"/>
    </source>
</evidence>
<feature type="compositionally biased region" description="Gly residues" evidence="12">
    <location>
        <begin position="429"/>
        <end position="445"/>
    </location>
</feature>
<dbReference type="InterPro" id="IPR001680">
    <property type="entry name" value="WD40_rpt"/>
</dbReference>
<dbReference type="PANTHER" id="PTHR44111:SF1">
    <property type="entry name" value="ELONGATOR COMPLEX PROTEIN 2"/>
    <property type="match status" value="1"/>
</dbReference>
<keyword evidence="7 11" id="KW-0853">WD repeat</keyword>
<dbReference type="UniPathway" id="UPA00988"/>
<evidence type="ECO:0000256" key="6">
    <source>
        <dbReference type="ARBA" id="ARBA00022490"/>
    </source>
</evidence>
<keyword evidence="8" id="KW-0819">tRNA processing</keyword>
<dbReference type="GO" id="GO:0005634">
    <property type="term" value="C:nucleus"/>
    <property type="evidence" value="ECO:0007669"/>
    <property type="project" value="UniProtKB-SubCell"/>
</dbReference>
<dbReference type="OrthoDB" id="27911at2759"/>
<organism evidence="13 14">
    <name type="scientific">Tetrabaena socialis</name>
    <dbReference type="NCBI Taxonomy" id="47790"/>
    <lineage>
        <taxon>Eukaryota</taxon>
        <taxon>Viridiplantae</taxon>
        <taxon>Chlorophyta</taxon>
        <taxon>core chlorophytes</taxon>
        <taxon>Chlorophyceae</taxon>
        <taxon>CS clade</taxon>
        <taxon>Chlamydomonadales</taxon>
        <taxon>Tetrabaenaceae</taxon>
        <taxon>Tetrabaena</taxon>
    </lineage>
</organism>
<keyword evidence="6" id="KW-0963">Cytoplasm</keyword>
<keyword evidence="14" id="KW-1185">Reference proteome</keyword>
<evidence type="ECO:0000256" key="9">
    <source>
        <dbReference type="ARBA" id="ARBA00022737"/>
    </source>
</evidence>
<comment type="pathway">
    <text evidence="3">tRNA modification; 5-methoxycarbonylmethyl-2-thiouridine-tRNA biosynthesis.</text>
</comment>
<feature type="repeat" description="WD" evidence="11">
    <location>
        <begin position="240"/>
        <end position="271"/>
    </location>
</feature>
<reference evidence="13 14" key="1">
    <citation type="journal article" date="2017" name="Mol. Biol. Evol.">
        <title>The 4-celled Tetrabaena socialis nuclear genome reveals the essential components for genetic control of cell number at the origin of multicellularity in the volvocine lineage.</title>
        <authorList>
            <person name="Featherston J."/>
            <person name="Arakaki Y."/>
            <person name="Hanschen E.R."/>
            <person name="Ferris P.J."/>
            <person name="Michod R.E."/>
            <person name="Olson B.J.S.C."/>
            <person name="Nozaki H."/>
            <person name="Durand P.M."/>
        </authorList>
    </citation>
    <scope>NUCLEOTIDE SEQUENCE [LARGE SCALE GENOMIC DNA]</scope>
    <source>
        <strain evidence="13 14">NIES-571</strain>
    </source>
</reference>
<dbReference type="AlphaFoldDB" id="A0A2J8AFI3"/>
<dbReference type="InterPro" id="IPR015943">
    <property type="entry name" value="WD40/YVTN_repeat-like_dom_sf"/>
</dbReference>
<sequence length="477" mass="48968">MEARLDYVSVGVNRVVNALAWGEHGGVAYAAHRMIALYDVESAKVISTLCGHSGMVNCVLWVPREGVSSGMPGGDYADGPDFAPCATPQVVREPPLEEHLAQNTLWPETHKLYGHGNDVYCVAPSPDGRYLASACKAQTASTAAIWVWCTRTWRPLAQLRAHTLTVTQLEWSPSGAFLAAASRDRTFSVFRRRDAPARAATSSSSPSSQQQEEQEQQQPNAAAVGGGGGDPTFEQVCRAKGAHGRVIWSASWSPDERLLATASRDETVKAWWTGCGGEGSGGGGGAGAAAPVLAVTLPQFGCAATAVAFAPRVPPRSGADGDAGGRGDDAGCSGGGPAHQESTLLPGSYLLAVGLEDGSIHLWQLTGSAGGGGGGGLAAVCLWRAAEPWRHVAAVRRLRWRGAPGTAAAVERPPGASAVWEVAEEEHGGGGGSHGTEAAGRGGGSSARLQLASGSDDHSVRVFTFPGPAGGSASAGR</sequence>
<evidence type="ECO:0000256" key="7">
    <source>
        <dbReference type="ARBA" id="ARBA00022574"/>
    </source>
</evidence>
<dbReference type="GO" id="GO:0005737">
    <property type="term" value="C:cytoplasm"/>
    <property type="evidence" value="ECO:0007669"/>
    <property type="project" value="UniProtKB-SubCell"/>
</dbReference>
<feature type="region of interest" description="Disordered" evidence="12">
    <location>
        <begin position="424"/>
        <end position="477"/>
    </location>
</feature>
<dbReference type="SMART" id="SM00320">
    <property type="entry name" value="WD40"/>
    <property type="match status" value="6"/>
</dbReference>
<evidence type="ECO:0000256" key="2">
    <source>
        <dbReference type="ARBA" id="ARBA00004496"/>
    </source>
</evidence>
<dbReference type="Gene3D" id="2.130.10.10">
    <property type="entry name" value="YVTN repeat-like/Quinoprotein amine dehydrogenase"/>
    <property type="match status" value="2"/>
</dbReference>
<feature type="compositionally biased region" description="Low complexity" evidence="12">
    <location>
        <begin position="197"/>
        <end position="223"/>
    </location>
</feature>
<feature type="region of interest" description="Disordered" evidence="12">
    <location>
        <begin position="313"/>
        <end position="339"/>
    </location>
</feature>
<dbReference type="EMBL" id="PGGS01000033">
    <property type="protein sequence ID" value="PNH11280.1"/>
    <property type="molecule type" value="Genomic_DNA"/>
</dbReference>
<dbReference type="GO" id="GO:0033588">
    <property type="term" value="C:elongator holoenzyme complex"/>
    <property type="evidence" value="ECO:0007669"/>
    <property type="project" value="InterPro"/>
</dbReference>
<evidence type="ECO:0000256" key="12">
    <source>
        <dbReference type="SAM" id="MobiDB-lite"/>
    </source>
</evidence>
<dbReference type="InterPro" id="IPR037289">
    <property type="entry name" value="Elp2"/>
</dbReference>
<evidence type="ECO:0000313" key="14">
    <source>
        <dbReference type="Proteomes" id="UP000236333"/>
    </source>
</evidence>
<evidence type="ECO:0000256" key="11">
    <source>
        <dbReference type="PROSITE-ProRule" id="PRU00221"/>
    </source>
</evidence>
<keyword evidence="9" id="KW-0677">Repeat</keyword>
<dbReference type="Proteomes" id="UP000236333">
    <property type="component" value="Unassembled WGS sequence"/>
</dbReference>
<accession>A0A2J8AFI3</accession>
<comment type="similarity">
    <text evidence="4">Belongs to the WD repeat ELP2 family.</text>
</comment>
<comment type="caution">
    <text evidence="13">The sequence shown here is derived from an EMBL/GenBank/DDBJ whole genome shotgun (WGS) entry which is preliminary data.</text>
</comment>
<evidence type="ECO:0000256" key="4">
    <source>
        <dbReference type="ARBA" id="ARBA00005881"/>
    </source>
</evidence>
<evidence type="ECO:0000256" key="8">
    <source>
        <dbReference type="ARBA" id="ARBA00022694"/>
    </source>
</evidence>
<dbReference type="SUPFAM" id="SSF50978">
    <property type="entry name" value="WD40 repeat-like"/>
    <property type="match status" value="1"/>
</dbReference>
<comment type="subcellular location">
    <subcellularLocation>
        <location evidence="2">Cytoplasm</location>
    </subcellularLocation>
    <subcellularLocation>
        <location evidence="1">Nucleus</location>
    </subcellularLocation>
</comment>
<dbReference type="InterPro" id="IPR036322">
    <property type="entry name" value="WD40_repeat_dom_sf"/>
</dbReference>
<dbReference type="PROSITE" id="PS50082">
    <property type="entry name" value="WD_REPEATS_2"/>
    <property type="match status" value="2"/>
</dbReference>
<evidence type="ECO:0000256" key="1">
    <source>
        <dbReference type="ARBA" id="ARBA00004123"/>
    </source>
</evidence>
<keyword evidence="10" id="KW-0539">Nucleus</keyword>
<proteinExistence type="inferred from homology"/>
<name>A0A2J8AFI3_9CHLO</name>
<protein>
    <recommendedName>
        <fullName evidence="5">Elongator complex protein 2</fullName>
    </recommendedName>
</protein>
<dbReference type="GO" id="GO:0002098">
    <property type="term" value="P:tRNA wobble uridine modification"/>
    <property type="evidence" value="ECO:0007669"/>
    <property type="project" value="InterPro"/>
</dbReference>
<gene>
    <name evidence="13" type="ORF">TSOC_001871</name>
</gene>
<evidence type="ECO:0000256" key="3">
    <source>
        <dbReference type="ARBA" id="ARBA00005043"/>
    </source>
</evidence>
<evidence type="ECO:0000256" key="10">
    <source>
        <dbReference type="ARBA" id="ARBA00023242"/>
    </source>
</evidence>
<dbReference type="PANTHER" id="PTHR44111">
    <property type="entry name" value="ELONGATOR COMPLEX PROTEIN 2"/>
    <property type="match status" value="1"/>
</dbReference>
<dbReference type="Pfam" id="PF00400">
    <property type="entry name" value="WD40"/>
    <property type="match status" value="3"/>
</dbReference>
<dbReference type="PROSITE" id="PS50294">
    <property type="entry name" value="WD_REPEATS_REGION"/>
    <property type="match status" value="1"/>
</dbReference>
<evidence type="ECO:0000256" key="5">
    <source>
        <dbReference type="ARBA" id="ARBA00020267"/>
    </source>
</evidence>
<feature type="repeat" description="WD" evidence="11">
    <location>
        <begin position="159"/>
        <end position="190"/>
    </location>
</feature>
<feature type="region of interest" description="Disordered" evidence="12">
    <location>
        <begin position="194"/>
        <end position="235"/>
    </location>
</feature>